<evidence type="ECO:0000313" key="2">
    <source>
        <dbReference type="Proteomes" id="UP000028488"/>
    </source>
</evidence>
<dbReference type="NCBIfam" id="TIGR00026">
    <property type="entry name" value="hi_GC_TIGR00026"/>
    <property type="match status" value="1"/>
</dbReference>
<organism evidence="1 2">
    <name type="scientific">Rhodococcus opacus</name>
    <name type="common">Nocardia opaca</name>
    <dbReference type="NCBI Taxonomy" id="37919"/>
    <lineage>
        <taxon>Bacteria</taxon>
        <taxon>Bacillati</taxon>
        <taxon>Actinomycetota</taxon>
        <taxon>Actinomycetes</taxon>
        <taxon>Mycobacteriales</taxon>
        <taxon>Nocardiaceae</taxon>
        <taxon>Rhodococcus</taxon>
    </lineage>
</organism>
<dbReference type="InterPro" id="IPR004378">
    <property type="entry name" value="F420H2_quin_Rdtase"/>
</dbReference>
<dbReference type="GO" id="GO:0016491">
    <property type="term" value="F:oxidoreductase activity"/>
    <property type="evidence" value="ECO:0007669"/>
    <property type="project" value="InterPro"/>
</dbReference>
<protein>
    <submittedName>
        <fullName evidence="1">Nitroreductase</fullName>
    </submittedName>
</protein>
<dbReference type="InterPro" id="IPR012349">
    <property type="entry name" value="Split_barrel_FMN-bd"/>
</dbReference>
<dbReference type="RefSeq" id="WP_037226781.1">
    <property type="nucleotide sequence ID" value="NZ_CP008947.1"/>
</dbReference>
<gene>
    <name evidence="1" type="ORF">EP51_34035</name>
</gene>
<dbReference type="EMBL" id="CP008947">
    <property type="protein sequence ID" value="AII09393.1"/>
    <property type="molecule type" value="Genomic_DNA"/>
</dbReference>
<dbReference type="Proteomes" id="UP000028488">
    <property type="component" value="Chromosome"/>
</dbReference>
<reference evidence="1 2" key="1">
    <citation type="submission" date="2014-07" db="EMBL/GenBank/DDBJ databases">
        <title>Genome Sequence of Rhodococcus opacus Strain R7, a Biodegrader of Mono- and Polycyclic Aromatic Hydrocarbons.</title>
        <authorList>
            <person name="Di Gennaro P."/>
            <person name="Zampolli J."/>
            <person name="Presti I."/>
            <person name="Cappelletti M."/>
            <person name="D'Ursi P."/>
            <person name="Orro A."/>
            <person name="Mezzelani A."/>
            <person name="Milanesi L."/>
        </authorList>
    </citation>
    <scope>NUCLEOTIDE SEQUENCE [LARGE SCALE GENOMIC DNA]</scope>
    <source>
        <strain evidence="1 2">R7</strain>
    </source>
</reference>
<dbReference type="Gene3D" id="2.30.110.10">
    <property type="entry name" value="Electron Transport, Fmn-binding Protein, Chain A"/>
    <property type="match status" value="1"/>
</dbReference>
<dbReference type="AlphaFoldDB" id="A0A076EVI4"/>
<accession>A0A076EVI4</accession>
<evidence type="ECO:0000313" key="1">
    <source>
        <dbReference type="EMBL" id="AII09393.1"/>
    </source>
</evidence>
<name>A0A076EVI4_RHOOP</name>
<dbReference type="eggNOG" id="COG1902">
    <property type="taxonomic scope" value="Bacteria"/>
</dbReference>
<proteinExistence type="predicted"/>
<dbReference type="SUPFAM" id="SSF50475">
    <property type="entry name" value="FMN-binding split barrel"/>
    <property type="match status" value="1"/>
</dbReference>
<sequence length="131" mass="14771">MADIDAIKRRIVMQFQRHVANPLSRRLSSQTLLETTGRVSGQPRVTPIGGRRTGTEFWLVSEFGERSNYIRNIRANNAVRLRIHGRWHAGTATLLPDDDARARLAELPRMNSLAVRAVGTDLLTVRIDLTD</sequence>
<dbReference type="Pfam" id="PF04075">
    <property type="entry name" value="F420H2_quin_red"/>
    <property type="match status" value="1"/>
</dbReference>